<dbReference type="RefSeq" id="WP_397406280.1">
    <property type="nucleotide sequence ID" value="NZ_JBIRYI010000013.1"/>
</dbReference>
<dbReference type="InterPro" id="IPR050415">
    <property type="entry name" value="MRET"/>
</dbReference>
<dbReference type="InterPro" id="IPR017927">
    <property type="entry name" value="FAD-bd_FR_type"/>
</dbReference>
<dbReference type="Proteomes" id="UP001611580">
    <property type="component" value="Unassembled WGS sequence"/>
</dbReference>
<comment type="caution">
    <text evidence="5">The sequence shown here is derived from an EMBL/GenBank/DDBJ whole genome shotgun (WGS) entry which is preliminary data.</text>
</comment>
<protein>
    <submittedName>
        <fullName evidence="5">FAD-binding oxidoreductase</fullName>
    </submittedName>
</protein>
<reference evidence="5 6" key="1">
    <citation type="submission" date="2024-10" db="EMBL/GenBank/DDBJ databases">
        <title>The Natural Products Discovery Center: Release of the First 8490 Sequenced Strains for Exploring Actinobacteria Biosynthetic Diversity.</title>
        <authorList>
            <person name="Kalkreuter E."/>
            <person name="Kautsar S.A."/>
            <person name="Yang D."/>
            <person name="Bader C.D."/>
            <person name="Teijaro C.N."/>
            <person name="Fluegel L."/>
            <person name="Davis C.M."/>
            <person name="Simpson J.R."/>
            <person name="Lauterbach L."/>
            <person name="Steele A.D."/>
            <person name="Gui C."/>
            <person name="Meng S."/>
            <person name="Li G."/>
            <person name="Viehrig K."/>
            <person name="Ye F."/>
            <person name="Su P."/>
            <person name="Kiefer A.F."/>
            <person name="Nichols A."/>
            <person name="Cepeda A.J."/>
            <person name="Yan W."/>
            <person name="Fan B."/>
            <person name="Jiang Y."/>
            <person name="Adhikari A."/>
            <person name="Zheng C.-J."/>
            <person name="Schuster L."/>
            <person name="Cowan T.M."/>
            <person name="Smanski M.J."/>
            <person name="Chevrette M.G."/>
            <person name="De Carvalho L.P.S."/>
            <person name="Shen B."/>
        </authorList>
    </citation>
    <scope>NUCLEOTIDE SEQUENCE [LARGE SCALE GENOMIC DNA]</scope>
    <source>
        <strain evidence="5 6">NPDC019481</strain>
    </source>
</reference>
<evidence type="ECO:0000256" key="2">
    <source>
        <dbReference type="ARBA" id="ARBA00022714"/>
    </source>
</evidence>
<organism evidence="5 6">
    <name type="scientific">Promicromonospora kroppenstedtii</name>
    <dbReference type="NCBI Taxonomy" id="440482"/>
    <lineage>
        <taxon>Bacteria</taxon>
        <taxon>Bacillati</taxon>
        <taxon>Actinomycetota</taxon>
        <taxon>Actinomycetes</taxon>
        <taxon>Micrococcales</taxon>
        <taxon>Promicromonosporaceae</taxon>
        <taxon>Promicromonospora</taxon>
    </lineage>
</organism>
<evidence type="ECO:0000256" key="1">
    <source>
        <dbReference type="ARBA" id="ARBA00001974"/>
    </source>
</evidence>
<feature type="domain" description="FAD-binding FR-type" evidence="4">
    <location>
        <begin position="12"/>
        <end position="113"/>
    </location>
</feature>
<dbReference type="PANTHER" id="PTHR47354">
    <property type="entry name" value="NADH OXIDOREDUCTASE HCR"/>
    <property type="match status" value="1"/>
</dbReference>
<dbReference type="InterPro" id="IPR017938">
    <property type="entry name" value="Riboflavin_synthase-like_b-brl"/>
</dbReference>
<accession>A0ABW7XNU9</accession>
<dbReference type="SUPFAM" id="SSF52343">
    <property type="entry name" value="Ferredoxin reductase-like, C-terminal NADP-linked domain"/>
    <property type="match status" value="1"/>
</dbReference>
<keyword evidence="6" id="KW-1185">Reference proteome</keyword>
<evidence type="ECO:0000256" key="3">
    <source>
        <dbReference type="ARBA" id="ARBA00023014"/>
    </source>
</evidence>
<keyword evidence="2" id="KW-0408">Iron</keyword>
<dbReference type="Gene3D" id="3.40.50.80">
    <property type="entry name" value="Nucleotide-binding domain of ferredoxin-NADP reductase (FNR) module"/>
    <property type="match status" value="1"/>
</dbReference>
<dbReference type="Gene3D" id="2.40.30.10">
    <property type="entry name" value="Translation factors"/>
    <property type="match status" value="1"/>
</dbReference>
<keyword evidence="2" id="KW-0479">Metal-binding</keyword>
<dbReference type="EMBL" id="JBIRYI010000013">
    <property type="protein sequence ID" value="MFI2489208.1"/>
    <property type="molecule type" value="Genomic_DNA"/>
</dbReference>
<dbReference type="InterPro" id="IPR008333">
    <property type="entry name" value="Cbr1-like_FAD-bd_dom"/>
</dbReference>
<evidence type="ECO:0000259" key="4">
    <source>
        <dbReference type="PROSITE" id="PS51384"/>
    </source>
</evidence>
<proteinExistence type="predicted"/>
<name>A0ABW7XNU9_9MICO</name>
<dbReference type="Pfam" id="PF00970">
    <property type="entry name" value="FAD_binding_6"/>
    <property type="match status" value="1"/>
</dbReference>
<dbReference type="SUPFAM" id="SSF63380">
    <property type="entry name" value="Riboflavin synthase domain-like"/>
    <property type="match status" value="1"/>
</dbReference>
<comment type="cofactor">
    <cofactor evidence="1">
        <name>FAD</name>
        <dbReference type="ChEBI" id="CHEBI:57692"/>
    </cofactor>
</comment>
<dbReference type="PANTHER" id="PTHR47354:SF5">
    <property type="entry name" value="PROTEIN RFBI"/>
    <property type="match status" value="1"/>
</dbReference>
<evidence type="ECO:0000313" key="5">
    <source>
        <dbReference type="EMBL" id="MFI2489208.1"/>
    </source>
</evidence>
<keyword evidence="3" id="KW-0411">Iron-sulfur</keyword>
<evidence type="ECO:0000313" key="6">
    <source>
        <dbReference type="Proteomes" id="UP001611580"/>
    </source>
</evidence>
<sequence length="251" mass="28117">MTDPAQAEAALASWRTGSLISTRRQSRHARTLTFRVPGWAPHLPGQNVEIRLTAPDGYSARRLYALAEPYSPDRVAITVDLLPRGEVSSYLVHTMRLGDQLDVRGPLDAGFSWDPETHRLPRQPLLLLGADTGVVPLMAILRARNRRRDRPAALLVYWARDAASRLYRTDLDAPDTDVEVRMRYDGLVRAAPGSTVRQIDPDDLREPAAWQGRPDPIAYVSGPDRFVDEISAMLLDRGYGDDRVNLQRFGL</sequence>
<keyword evidence="2" id="KW-0001">2Fe-2S</keyword>
<dbReference type="InterPro" id="IPR039261">
    <property type="entry name" value="FNR_nucleotide-bd"/>
</dbReference>
<gene>
    <name evidence="5" type="ORF">ACH47X_20025</name>
</gene>
<dbReference type="PROSITE" id="PS51384">
    <property type="entry name" value="FAD_FR"/>
    <property type="match status" value="1"/>
</dbReference>